<keyword evidence="2" id="KW-1185">Reference proteome</keyword>
<protein>
    <submittedName>
        <fullName evidence="1">Uncharacterized protein</fullName>
    </submittedName>
</protein>
<accession>A0ABP5T6L0</accession>
<dbReference type="RefSeq" id="WP_344613282.1">
    <property type="nucleotide sequence ID" value="NZ_BAAARV010000025.1"/>
</dbReference>
<sequence length="99" mass="10351">MKARTRAEIAAAPAQVRQLWTVSPAAARQHVADRRMFAQVHAETAETGEDLRVAAALHLAADAADTELARLGAATDAVTAVFDDVLALVGPPPGWAGVR</sequence>
<comment type="caution">
    <text evidence="1">The sequence shown here is derived from an EMBL/GenBank/DDBJ whole genome shotgun (WGS) entry which is preliminary data.</text>
</comment>
<gene>
    <name evidence="1" type="ORF">GCM10010170_033320</name>
</gene>
<dbReference type="Proteomes" id="UP001501444">
    <property type="component" value="Unassembled WGS sequence"/>
</dbReference>
<organism evidence="1 2">
    <name type="scientific">Dactylosporangium salmoneum</name>
    <dbReference type="NCBI Taxonomy" id="53361"/>
    <lineage>
        <taxon>Bacteria</taxon>
        <taxon>Bacillati</taxon>
        <taxon>Actinomycetota</taxon>
        <taxon>Actinomycetes</taxon>
        <taxon>Micromonosporales</taxon>
        <taxon>Micromonosporaceae</taxon>
        <taxon>Dactylosporangium</taxon>
    </lineage>
</organism>
<dbReference type="EMBL" id="BAAARV010000025">
    <property type="protein sequence ID" value="GAA2346515.1"/>
    <property type="molecule type" value="Genomic_DNA"/>
</dbReference>
<evidence type="ECO:0000313" key="2">
    <source>
        <dbReference type="Proteomes" id="UP001501444"/>
    </source>
</evidence>
<reference evidence="2" key="1">
    <citation type="journal article" date="2019" name="Int. J. Syst. Evol. Microbiol.">
        <title>The Global Catalogue of Microorganisms (GCM) 10K type strain sequencing project: providing services to taxonomists for standard genome sequencing and annotation.</title>
        <authorList>
            <consortium name="The Broad Institute Genomics Platform"/>
            <consortium name="The Broad Institute Genome Sequencing Center for Infectious Disease"/>
            <person name="Wu L."/>
            <person name="Ma J."/>
        </authorList>
    </citation>
    <scope>NUCLEOTIDE SEQUENCE [LARGE SCALE GENOMIC DNA]</scope>
    <source>
        <strain evidence="2">JCM 3272</strain>
    </source>
</reference>
<name>A0ABP5T6L0_9ACTN</name>
<proteinExistence type="predicted"/>
<evidence type="ECO:0000313" key="1">
    <source>
        <dbReference type="EMBL" id="GAA2346515.1"/>
    </source>
</evidence>